<accession>B9G9X5</accession>
<feature type="region of interest" description="Disordered" evidence="1">
    <location>
        <begin position="292"/>
        <end position="315"/>
    </location>
</feature>
<dbReference type="EMBL" id="CM000148">
    <property type="protein sequence ID" value="EEE51831.1"/>
    <property type="molecule type" value="Genomic_DNA"/>
</dbReference>
<dbReference type="AlphaFoldDB" id="B9G9X5"/>
<gene>
    <name evidence="2" type="ORF">OsJ_33318</name>
</gene>
<dbReference type="InterPro" id="IPR036047">
    <property type="entry name" value="F-box-like_dom_sf"/>
</dbReference>
<protein>
    <submittedName>
        <fullName evidence="2">Uncharacterized protein</fullName>
    </submittedName>
</protein>
<dbReference type="Proteomes" id="UP000007752">
    <property type="component" value="Chromosome 11"/>
</dbReference>
<dbReference type="PANTHER" id="PTHR34223:SF88">
    <property type="entry name" value="OS11G0200950 PROTEIN"/>
    <property type="match status" value="1"/>
</dbReference>
<organism evidence="2">
    <name type="scientific">Oryza sativa subsp. japonica</name>
    <name type="common">Rice</name>
    <dbReference type="NCBI Taxonomy" id="39947"/>
    <lineage>
        <taxon>Eukaryota</taxon>
        <taxon>Viridiplantae</taxon>
        <taxon>Streptophyta</taxon>
        <taxon>Embryophyta</taxon>
        <taxon>Tracheophyta</taxon>
        <taxon>Spermatophyta</taxon>
        <taxon>Magnoliopsida</taxon>
        <taxon>Liliopsida</taxon>
        <taxon>Poales</taxon>
        <taxon>Poaceae</taxon>
        <taxon>BOP clade</taxon>
        <taxon>Oryzoideae</taxon>
        <taxon>Oryzeae</taxon>
        <taxon>Oryzinae</taxon>
        <taxon>Oryza</taxon>
        <taxon>Oryza sativa</taxon>
    </lineage>
</organism>
<dbReference type="InterPro" id="IPR053197">
    <property type="entry name" value="F-box_SCFL_complex_component"/>
</dbReference>
<evidence type="ECO:0000313" key="2">
    <source>
        <dbReference type="EMBL" id="EEE51831.1"/>
    </source>
</evidence>
<dbReference type="SUPFAM" id="SSF81383">
    <property type="entry name" value="F-box domain"/>
    <property type="match status" value="1"/>
</dbReference>
<dbReference type="PANTHER" id="PTHR34223">
    <property type="entry name" value="OS11G0201299 PROTEIN"/>
    <property type="match status" value="1"/>
</dbReference>
<evidence type="ECO:0000256" key="1">
    <source>
        <dbReference type="SAM" id="MobiDB-lite"/>
    </source>
</evidence>
<reference evidence="2" key="2">
    <citation type="submission" date="2008-12" db="EMBL/GenBank/DDBJ databases">
        <title>Improved gene annotation of the rice (Oryza sativa) genomes.</title>
        <authorList>
            <person name="Wang J."/>
            <person name="Li R."/>
            <person name="Fan W."/>
            <person name="Huang Q."/>
            <person name="Zhang J."/>
            <person name="Zhou Y."/>
            <person name="Hu Y."/>
            <person name="Zi S."/>
            <person name="Li J."/>
            <person name="Ni P."/>
            <person name="Zheng H."/>
            <person name="Zhang Y."/>
            <person name="Zhao M."/>
            <person name="Hao Q."/>
            <person name="McDermott J."/>
            <person name="Samudrala R."/>
            <person name="Kristiansen K."/>
            <person name="Wong G.K.-S."/>
        </authorList>
    </citation>
    <scope>NUCLEOTIDE SEQUENCE</scope>
</reference>
<sequence length="347" mass="37940">MPPKRKGLTSKKMAEAREEGGIDVLPDALLQHILSFLSADEAVKTSASYPAAGATPPLEIHAHPAYCQNGGQMGLGELRGFQQHTHIYAPNLITLHLDILWGRVPFLKSIPSLLTGFVRAQQDCDDYCSNTYSGNCENCNGCLCMIDETGNDSAKCMLLGGLLEAKNLELIAEPEMLQISKDTKSMIETEENYNVLVKPVVTSKHLKVVKVHCTEVDEGVYKIVKFLTTLNIEVIMKRMDRSTKLKAIDLNSPPDEGDTEVLADLNEQLSPAVQEEDQNHGVQDDEHVGIGVQGGANHAVHPFDLNPDASEQQQEIHPVVSSGFTNADWSLNNHGTISDQSITMVTT</sequence>
<proteinExistence type="predicted"/>
<name>B9G9X5_ORYSJ</name>
<reference evidence="2" key="1">
    <citation type="journal article" date="2005" name="PLoS Biol.">
        <title>The genomes of Oryza sativa: a history of duplications.</title>
        <authorList>
            <person name="Yu J."/>
            <person name="Wang J."/>
            <person name="Lin W."/>
            <person name="Li S."/>
            <person name="Li H."/>
            <person name="Zhou J."/>
            <person name="Ni P."/>
            <person name="Dong W."/>
            <person name="Hu S."/>
            <person name="Zeng C."/>
            <person name="Zhang J."/>
            <person name="Zhang Y."/>
            <person name="Li R."/>
            <person name="Xu Z."/>
            <person name="Li S."/>
            <person name="Li X."/>
            <person name="Zheng H."/>
            <person name="Cong L."/>
            <person name="Lin L."/>
            <person name="Yin J."/>
            <person name="Geng J."/>
            <person name="Li G."/>
            <person name="Shi J."/>
            <person name="Liu J."/>
            <person name="Lv H."/>
            <person name="Li J."/>
            <person name="Wang J."/>
            <person name="Deng Y."/>
            <person name="Ran L."/>
            <person name="Shi X."/>
            <person name="Wang X."/>
            <person name="Wu Q."/>
            <person name="Li C."/>
            <person name="Ren X."/>
            <person name="Wang J."/>
            <person name="Wang X."/>
            <person name="Li D."/>
            <person name="Liu D."/>
            <person name="Zhang X."/>
            <person name="Ji Z."/>
            <person name="Zhao W."/>
            <person name="Sun Y."/>
            <person name="Zhang Z."/>
            <person name="Bao J."/>
            <person name="Han Y."/>
            <person name="Dong L."/>
            <person name="Ji J."/>
            <person name="Chen P."/>
            <person name="Wu S."/>
            <person name="Liu J."/>
            <person name="Xiao Y."/>
            <person name="Bu D."/>
            <person name="Tan J."/>
            <person name="Yang L."/>
            <person name="Ye C."/>
            <person name="Zhang J."/>
            <person name="Xu J."/>
            <person name="Zhou Y."/>
            <person name="Yu Y."/>
            <person name="Zhang B."/>
            <person name="Zhuang S."/>
            <person name="Wei H."/>
            <person name="Liu B."/>
            <person name="Lei M."/>
            <person name="Yu H."/>
            <person name="Li Y."/>
            <person name="Xu H."/>
            <person name="Wei S."/>
            <person name="He X."/>
            <person name="Fang L."/>
            <person name="Zhang Z."/>
            <person name="Zhang Y."/>
            <person name="Huang X."/>
            <person name="Su Z."/>
            <person name="Tong W."/>
            <person name="Li J."/>
            <person name="Tong Z."/>
            <person name="Li S."/>
            <person name="Ye J."/>
            <person name="Wang L."/>
            <person name="Fang L."/>
            <person name="Lei T."/>
            <person name="Chen C."/>
            <person name="Chen H."/>
            <person name="Xu Z."/>
            <person name="Li H."/>
            <person name="Huang H."/>
            <person name="Zhang F."/>
            <person name="Xu H."/>
            <person name="Li N."/>
            <person name="Zhao C."/>
            <person name="Li S."/>
            <person name="Dong L."/>
            <person name="Huang Y."/>
            <person name="Li L."/>
            <person name="Xi Y."/>
            <person name="Qi Q."/>
            <person name="Li W."/>
            <person name="Zhang B."/>
            <person name="Hu W."/>
            <person name="Zhang Y."/>
            <person name="Tian X."/>
            <person name="Jiao Y."/>
            <person name="Liang X."/>
            <person name="Jin J."/>
            <person name="Gao L."/>
            <person name="Zheng W."/>
            <person name="Hao B."/>
            <person name="Liu S."/>
            <person name="Wang W."/>
            <person name="Yuan L."/>
            <person name="Cao M."/>
            <person name="McDermott J."/>
            <person name="Samudrala R."/>
            <person name="Wang J."/>
            <person name="Wong G.K."/>
            <person name="Yang H."/>
        </authorList>
    </citation>
    <scope>NUCLEOTIDE SEQUENCE [LARGE SCALE GENOMIC DNA]</scope>
</reference>